<keyword evidence="2" id="KW-1185">Reference proteome</keyword>
<name>A0A967F1J5_9PROT</name>
<proteinExistence type="predicted"/>
<organism evidence="1 2">
    <name type="scientific">Pelagibius litoralis</name>
    <dbReference type="NCBI Taxonomy" id="374515"/>
    <lineage>
        <taxon>Bacteria</taxon>
        <taxon>Pseudomonadati</taxon>
        <taxon>Pseudomonadota</taxon>
        <taxon>Alphaproteobacteria</taxon>
        <taxon>Rhodospirillales</taxon>
        <taxon>Rhodovibrionaceae</taxon>
        <taxon>Pelagibius</taxon>
    </lineage>
</organism>
<evidence type="ECO:0000313" key="2">
    <source>
        <dbReference type="Proteomes" id="UP000761264"/>
    </source>
</evidence>
<accession>A0A967F1J5</accession>
<evidence type="ECO:0000313" key="1">
    <source>
        <dbReference type="EMBL" id="NIA71362.1"/>
    </source>
</evidence>
<dbReference type="AlphaFoldDB" id="A0A967F1J5"/>
<protein>
    <submittedName>
        <fullName evidence="1">Uncharacterized protein</fullName>
    </submittedName>
</protein>
<reference evidence="1" key="1">
    <citation type="submission" date="2020-03" db="EMBL/GenBank/DDBJ databases">
        <title>Genome of Pelagibius litoralis DSM 21314T.</title>
        <authorList>
            <person name="Wang G."/>
        </authorList>
    </citation>
    <scope>NUCLEOTIDE SEQUENCE</scope>
    <source>
        <strain evidence="1">DSM 21314</strain>
    </source>
</reference>
<dbReference type="EMBL" id="JAAQPH010000021">
    <property type="protein sequence ID" value="NIA71362.1"/>
    <property type="molecule type" value="Genomic_DNA"/>
</dbReference>
<gene>
    <name evidence="1" type="ORF">HBA54_22455</name>
</gene>
<dbReference type="RefSeq" id="WP_167228913.1">
    <property type="nucleotide sequence ID" value="NZ_JAAQPH010000021.1"/>
</dbReference>
<comment type="caution">
    <text evidence="1">The sequence shown here is derived from an EMBL/GenBank/DDBJ whole genome shotgun (WGS) entry which is preliminary data.</text>
</comment>
<dbReference type="Proteomes" id="UP000761264">
    <property type="component" value="Unassembled WGS sequence"/>
</dbReference>
<sequence length="168" mass="18814">MPFTEDNNVIGTFAPDGADHPFNVEILPRRSWGGENLFDSHAPKPRDKDGTIGPLSISDQILWRGLPGEGFADLLRGPIRCGVRGDAEMHDVTALVLLNDEHEQEPEGGRQYDEEIDRCQTAHMVPKECPPGLRWRLRAPGHILRDRGLTDLDPKLEKFAMDARCTPQ</sequence>